<dbReference type="EMBL" id="JBHUFB010000020">
    <property type="protein sequence ID" value="MFD1815437.1"/>
    <property type="molecule type" value="Genomic_DNA"/>
</dbReference>
<organism evidence="9 10">
    <name type="scientific">Rhodococcus gannanensis</name>
    <dbReference type="NCBI Taxonomy" id="1960308"/>
    <lineage>
        <taxon>Bacteria</taxon>
        <taxon>Bacillati</taxon>
        <taxon>Actinomycetota</taxon>
        <taxon>Actinomycetes</taxon>
        <taxon>Mycobacteriales</taxon>
        <taxon>Nocardiaceae</taxon>
        <taxon>Rhodococcus</taxon>
    </lineage>
</organism>
<keyword evidence="7 8" id="KW-0503">Monooxygenase</keyword>
<dbReference type="PANTHER" id="PTHR46696:SF4">
    <property type="entry name" value="BIOTIN BIOSYNTHESIS CYTOCHROME P450"/>
    <property type="match status" value="1"/>
</dbReference>
<keyword evidence="6 8" id="KW-0408">Iron</keyword>
<evidence type="ECO:0000256" key="3">
    <source>
        <dbReference type="ARBA" id="ARBA00022617"/>
    </source>
</evidence>
<dbReference type="SUPFAM" id="SSF48264">
    <property type="entry name" value="Cytochrome P450"/>
    <property type="match status" value="1"/>
</dbReference>
<dbReference type="RefSeq" id="WP_378487863.1">
    <property type="nucleotide sequence ID" value="NZ_JBHUFB010000020.1"/>
</dbReference>
<evidence type="ECO:0000256" key="6">
    <source>
        <dbReference type="ARBA" id="ARBA00023004"/>
    </source>
</evidence>
<keyword evidence="5 8" id="KW-0560">Oxidoreductase</keyword>
<dbReference type="PANTHER" id="PTHR46696">
    <property type="entry name" value="P450, PUTATIVE (EUROFUNG)-RELATED"/>
    <property type="match status" value="1"/>
</dbReference>
<comment type="cofactor">
    <cofactor evidence="1">
        <name>heme</name>
        <dbReference type="ChEBI" id="CHEBI:30413"/>
    </cofactor>
</comment>
<name>A0ABW4PA63_9NOCA</name>
<dbReference type="InterPro" id="IPR036396">
    <property type="entry name" value="Cyt_P450_sf"/>
</dbReference>
<gene>
    <name evidence="9" type="ORF">ACFSJG_24725</name>
</gene>
<reference evidence="10" key="1">
    <citation type="journal article" date="2019" name="Int. J. Syst. Evol. Microbiol.">
        <title>The Global Catalogue of Microorganisms (GCM) 10K type strain sequencing project: providing services to taxonomists for standard genome sequencing and annotation.</title>
        <authorList>
            <consortium name="The Broad Institute Genomics Platform"/>
            <consortium name="The Broad Institute Genome Sequencing Center for Infectious Disease"/>
            <person name="Wu L."/>
            <person name="Ma J."/>
        </authorList>
    </citation>
    <scope>NUCLEOTIDE SEQUENCE [LARGE SCALE GENOMIC DNA]</scope>
    <source>
        <strain evidence="10">DT72</strain>
    </source>
</reference>
<dbReference type="InterPro" id="IPR017972">
    <property type="entry name" value="Cyt_P450_CS"/>
</dbReference>
<evidence type="ECO:0000256" key="8">
    <source>
        <dbReference type="RuleBase" id="RU000461"/>
    </source>
</evidence>
<keyword evidence="10" id="KW-1185">Reference proteome</keyword>
<dbReference type="Gene3D" id="1.10.630.10">
    <property type="entry name" value="Cytochrome P450"/>
    <property type="match status" value="1"/>
</dbReference>
<evidence type="ECO:0000313" key="9">
    <source>
        <dbReference type="EMBL" id="MFD1815437.1"/>
    </source>
</evidence>
<dbReference type="InterPro" id="IPR001128">
    <property type="entry name" value="Cyt_P450"/>
</dbReference>
<protein>
    <submittedName>
        <fullName evidence="9">Cytochrome P450</fullName>
    </submittedName>
</protein>
<dbReference type="InterPro" id="IPR002397">
    <property type="entry name" value="Cyt_P450_B"/>
</dbReference>
<dbReference type="PRINTS" id="PR00359">
    <property type="entry name" value="BP450"/>
</dbReference>
<evidence type="ECO:0000256" key="5">
    <source>
        <dbReference type="ARBA" id="ARBA00023002"/>
    </source>
</evidence>
<evidence type="ECO:0000256" key="2">
    <source>
        <dbReference type="ARBA" id="ARBA00010617"/>
    </source>
</evidence>
<evidence type="ECO:0000256" key="1">
    <source>
        <dbReference type="ARBA" id="ARBA00001971"/>
    </source>
</evidence>
<keyword evidence="3 8" id="KW-0349">Heme</keyword>
<dbReference type="Proteomes" id="UP001597286">
    <property type="component" value="Unassembled WGS sequence"/>
</dbReference>
<comment type="similarity">
    <text evidence="2 8">Belongs to the cytochrome P450 family.</text>
</comment>
<comment type="caution">
    <text evidence="9">The sequence shown here is derived from an EMBL/GenBank/DDBJ whole genome shotgun (WGS) entry which is preliminary data.</text>
</comment>
<evidence type="ECO:0000256" key="7">
    <source>
        <dbReference type="ARBA" id="ARBA00023033"/>
    </source>
</evidence>
<sequence>MNVNEVPALDLFDPDVLDDPYPLYAWLREHAPVCRVPGTDRYLVSTAELVAEACARTDDFSSHLTAALVQGTDGPAAFDMTGGGQAVQVLATADDPDHAAHRRLVLPTLVAKRIRALEPQVGALAERLWEDGLDGRRIDWAAAVADRLPMAMVARLIGLPDGDVPQLLAWSYDSTEMLGGVVTESELSALSVSAALLAGHLYAAFERAQRDPRDDLLGDLARACAGGAVGVTEAVLILVQLVGAGGESTASLIGSAARVLAERRDLQSLLRADPTMVAPFIDEMLRFESPFRGHHRHVTRQTSLGGVPLGAGSHLTLLWGAANRDPAVFEAPDEVRLHRPNLKANVAFGRGAHFCVGAALARMEAQVALRLLLERTESVGLVDAEWAPSLLVRRHSRLTLSTRG</sequence>
<accession>A0ABW4PA63</accession>
<dbReference type="PROSITE" id="PS00086">
    <property type="entry name" value="CYTOCHROME_P450"/>
    <property type="match status" value="1"/>
</dbReference>
<evidence type="ECO:0000256" key="4">
    <source>
        <dbReference type="ARBA" id="ARBA00022723"/>
    </source>
</evidence>
<evidence type="ECO:0000313" key="10">
    <source>
        <dbReference type="Proteomes" id="UP001597286"/>
    </source>
</evidence>
<keyword evidence="4 8" id="KW-0479">Metal-binding</keyword>
<proteinExistence type="inferred from homology"/>
<dbReference type="Pfam" id="PF00067">
    <property type="entry name" value="p450"/>
    <property type="match status" value="1"/>
</dbReference>